<dbReference type="AlphaFoldDB" id="A0AAD6F3P5"/>
<comment type="caution">
    <text evidence="2">The sequence shown here is derived from an EMBL/GenBank/DDBJ whole genome shotgun (WGS) entry which is preliminary data.</text>
</comment>
<organism evidence="2 3">
    <name type="scientific">Pogonophryne albipinna</name>
    <dbReference type="NCBI Taxonomy" id="1090488"/>
    <lineage>
        <taxon>Eukaryota</taxon>
        <taxon>Metazoa</taxon>
        <taxon>Chordata</taxon>
        <taxon>Craniata</taxon>
        <taxon>Vertebrata</taxon>
        <taxon>Euteleostomi</taxon>
        <taxon>Actinopterygii</taxon>
        <taxon>Neopterygii</taxon>
        <taxon>Teleostei</taxon>
        <taxon>Neoteleostei</taxon>
        <taxon>Acanthomorphata</taxon>
        <taxon>Eupercaria</taxon>
        <taxon>Perciformes</taxon>
        <taxon>Notothenioidei</taxon>
        <taxon>Pogonophryne</taxon>
    </lineage>
</organism>
<feature type="compositionally biased region" description="Acidic residues" evidence="1">
    <location>
        <begin position="84"/>
        <end position="138"/>
    </location>
</feature>
<evidence type="ECO:0000256" key="1">
    <source>
        <dbReference type="SAM" id="MobiDB-lite"/>
    </source>
</evidence>
<sequence>MSLPLRYSATELLRLRSYSRTPPALLAQHSTILKRPRYIHRGSGRNFEYTKHSNNKTIRSFWSTEPRPPRTARAVNHKDTSDWSTEDGSDWSTEDASDWSTEDASDWSTEDASDWSTEDASDWSTEDASDWSTEDASD</sequence>
<dbReference type="Proteomes" id="UP001219934">
    <property type="component" value="Unassembled WGS sequence"/>
</dbReference>
<reference evidence="2" key="1">
    <citation type="submission" date="2022-11" db="EMBL/GenBank/DDBJ databases">
        <title>Chromosome-level genome of Pogonophryne albipinna.</title>
        <authorList>
            <person name="Jo E."/>
        </authorList>
    </citation>
    <scope>NUCLEOTIDE SEQUENCE</scope>
    <source>
        <strain evidence="2">SGF0006</strain>
        <tissue evidence="2">Muscle</tissue>
    </source>
</reference>
<evidence type="ECO:0000313" key="2">
    <source>
        <dbReference type="EMBL" id="KAJ4919662.1"/>
    </source>
</evidence>
<protein>
    <submittedName>
        <fullName evidence="2">Uncharacterized protein</fullName>
    </submittedName>
</protein>
<evidence type="ECO:0000313" key="3">
    <source>
        <dbReference type="Proteomes" id="UP001219934"/>
    </source>
</evidence>
<gene>
    <name evidence="2" type="ORF">JOQ06_011205</name>
</gene>
<keyword evidence="3" id="KW-1185">Reference proteome</keyword>
<dbReference type="EMBL" id="JAPTMU010000267">
    <property type="protein sequence ID" value="KAJ4919662.1"/>
    <property type="molecule type" value="Genomic_DNA"/>
</dbReference>
<accession>A0AAD6F3P5</accession>
<feature type="region of interest" description="Disordered" evidence="1">
    <location>
        <begin position="58"/>
        <end position="138"/>
    </location>
</feature>
<proteinExistence type="predicted"/>
<name>A0AAD6F3P5_9TELE</name>